<dbReference type="Proteomes" id="UP000293902">
    <property type="component" value="Chromosome"/>
</dbReference>
<dbReference type="Proteomes" id="UP000248798">
    <property type="component" value="Unassembled WGS sequence"/>
</dbReference>
<keyword evidence="1" id="KW-0472">Membrane</keyword>
<evidence type="ECO:0000313" key="4">
    <source>
        <dbReference type="Proteomes" id="UP000248798"/>
    </source>
</evidence>
<evidence type="ECO:0000313" key="3">
    <source>
        <dbReference type="EMBL" id="RAM01993.1"/>
    </source>
</evidence>
<feature type="transmembrane region" description="Helical" evidence="1">
    <location>
        <begin position="58"/>
        <end position="81"/>
    </location>
</feature>
<gene>
    <name evidence="2" type="primary">ccoS</name>
    <name evidence="3" type="ORF">DO021_11170</name>
    <name evidence="2" type="ORF">EYB58_00275</name>
</gene>
<keyword evidence="5" id="KW-1185">Reference proteome</keyword>
<dbReference type="AlphaFoldDB" id="A0A328FG24"/>
<evidence type="ECO:0000313" key="2">
    <source>
        <dbReference type="EMBL" id="QBH11494.1"/>
    </source>
</evidence>
<feature type="transmembrane region" description="Helical" evidence="1">
    <location>
        <begin position="6"/>
        <end position="25"/>
    </location>
</feature>
<dbReference type="InterPro" id="IPR004714">
    <property type="entry name" value="Cyt_oxidase_maturation_cbb3"/>
</dbReference>
<accession>A0A328FG24</accession>
<reference evidence="3 4" key="1">
    <citation type="submission" date="2018-06" db="EMBL/GenBank/DDBJ databases">
        <title>Complete Genome Sequence of Desulfobacter hydrogenophilus (DSM3380).</title>
        <authorList>
            <person name="Marietou A."/>
            <person name="Schreiber L."/>
            <person name="Marshall I."/>
            <person name="Jorgensen B."/>
        </authorList>
    </citation>
    <scope>NUCLEOTIDE SEQUENCE [LARGE SCALE GENOMIC DNA]</scope>
    <source>
        <strain evidence="3 4">DSM 3380</strain>
    </source>
</reference>
<evidence type="ECO:0000256" key="1">
    <source>
        <dbReference type="SAM" id="Phobius"/>
    </source>
</evidence>
<organism evidence="3 4">
    <name type="scientific">Desulfobacter hydrogenophilus</name>
    <dbReference type="NCBI Taxonomy" id="2291"/>
    <lineage>
        <taxon>Bacteria</taxon>
        <taxon>Pseudomonadati</taxon>
        <taxon>Thermodesulfobacteriota</taxon>
        <taxon>Desulfobacteria</taxon>
        <taxon>Desulfobacterales</taxon>
        <taxon>Desulfobacteraceae</taxon>
        <taxon>Desulfobacter</taxon>
    </lineage>
</organism>
<keyword evidence="1" id="KW-0812">Transmembrane</keyword>
<dbReference type="EMBL" id="CP036313">
    <property type="protein sequence ID" value="QBH11494.1"/>
    <property type="molecule type" value="Genomic_DNA"/>
</dbReference>
<sequence length="83" mass="9315">MYYPFFLAYILTGLFIGVAVFVWALKTGQFADQQRARFLAMEETTHQTVPSAKAGRDIYCLFFLALAAIGASFALVGYALFFR</sequence>
<protein>
    <submittedName>
        <fullName evidence="2">Cbb3-type cytochrome oxidase assembly protein CcoS</fullName>
    </submittedName>
</protein>
<dbReference type="RefSeq" id="WP_111956655.1">
    <property type="nucleotide sequence ID" value="NZ_CP036313.1"/>
</dbReference>
<keyword evidence="1" id="KW-1133">Transmembrane helix</keyword>
<reference evidence="2 5" key="2">
    <citation type="submission" date="2019-02" db="EMBL/GenBank/DDBJ databases">
        <title>Complete genome sequence of Desulfobacter hydrogenophilus AcRS1.</title>
        <authorList>
            <person name="Marietou A."/>
            <person name="Lund M.B."/>
            <person name="Marshall I.P.G."/>
            <person name="Schreiber L."/>
            <person name="Jorgensen B."/>
        </authorList>
    </citation>
    <scope>NUCLEOTIDE SEQUENCE [LARGE SCALE GENOMIC DNA]</scope>
    <source>
        <strain evidence="2 5">AcRS1</strain>
    </source>
</reference>
<dbReference type="EMBL" id="QLNI01000020">
    <property type="protein sequence ID" value="RAM01993.1"/>
    <property type="molecule type" value="Genomic_DNA"/>
</dbReference>
<proteinExistence type="predicted"/>
<dbReference type="Pfam" id="PF03597">
    <property type="entry name" value="FixS"/>
    <property type="match status" value="1"/>
</dbReference>
<dbReference type="OrthoDB" id="5421811at2"/>
<name>A0A328FG24_9BACT</name>
<evidence type="ECO:0000313" key="5">
    <source>
        <dbReference type="Proteomes" id="UP000293902"/>
    </source>
</evidence>